<evidence type="ECO:0000313" key="3">
    <source>
        <dbReference type="Proteomes" id="UP000322822"/>
    </source>
</evidence>
<dbReference type="PANTHER" id="PTHR38592:SF3">
    <property type="entry name" value="BLL4819 PROTEIN"/>
    <property type="match status" value="1"/>
</dbReference>
<dbReference type="InterPro" id="IPR014550">
    <property type="entry name" value="UCP028704_OpgC"/>
</dbReference>
<dbReference type="EMBL" id="CP044067">
    <property type="protein sequence ID" value="QET05341.1"/>
    <property type="molecule type" value="Genomic_DNA"/>
</dbReference>
<feature type="transmembrane region" description="Helical" evidence="1">
    <location>
        <begin position="315"/>
        <end position="334"/>
    </location>
</feature>
<proteinExistence type="predicted"/>
<feature type="transmembrane region" description="Helical" evidence="1">
    <location>
        <begin position="143"/>
        <end position="161"/>
    </location>
</feature>
<evidence type="ECO:0000256" key="1">
    <source>
        <dbReference type="SAM" id="Phobius"/>
    </source>
</evidence>
<feature type="transmembrane region" description="Helical" evidence="1">
    <location>
        <begin position="231"/>
        <end position="248"/>
    </location>
</feature>
<feature type="transmembrane region" description="Helical" evidence="1">
    <location>
        <begin position="275"/>
        <end position="294"/>
    </location>
</feature>
<keyword evidence="1" id="KW-1133">Transmembrane helix</keyword>
<dbReference type="AlphaFoldDB" id="A0A5P2HB49"/>
<dbReference type="PIRSF" id="PIRSF028704">
    <property type="entry name" value="UPC028704"/>
    <property type="match status" value="1"/>
</dbReference>
<accession>A0A5P2HB49</accession>
<dbReference type="Proteomes" id="UP000322822">
    <property type="component" value="Chromosome 2"/>
</dbReference>
<dbReference type="OrthoDB" id="9775975at2"/>
<feature type="transmembrane region" description="Helical" evidence="1">
    <location>
        <begin position="192"/>
        <end position="211"/>
    </location>
</feature>
<dbReference type="PANTHER" id="PTHR38592">
    <property type="entry name" value="BLL4819 PROTEIN"/>
    <property type="match status" value="1"/>
</dbReference>
<name>A0A5P2HB49_9BURK</name>
<dbReference type="RefSeq" id="WP_150375420.1">
    <property type="nucleotide sequence ID" value="NZ_CP044067.1"/>
</dbReference>
<feature type="transmembrane region" description="Helical" evidence="1">
    <location>
        <begin position="84"/>
        <end position="107"/>
    </location>
</feature>
<keyword evidence="1" id="KW-0812">Transmembrane</keyword>
<sequence>MPPATHRHVEIDFIRGLALLFIVVDHVDGSVLGQYTLRNFAACDAAEAFVFLSGYSAAAAFQAIADRKDPRTAQRRFLRRGWEIYRAFIVTALLMLACGLILTRLAVPPPALDATEIAAFLASPFSTLIEVATLARQPYVADILPMYMLFMLAVPASIGFARRSPYGFLVISIVLWAMAPWLGKALPSTAEYGWTFNPFAWQLLFALGLLARLRPDAVLPDSAGKRRMITWLAIAMTLFGIVVSYLWMRPELFEAIAPEWLRQELAFGEKKSSLAAIRLASFLGVAWLVYVLGARGWFHQLALTLRPVAQIGKRSLFCFVVGSVISIGIEGMTYSLGGGFPAKSVALFGDICAVALLLCAGVVWDRVVTKRRAQLVSVVR</sequence>
<evidence type="ECO:0000313" key="2">
    <source>
        <dbReference type="EMBL" id="QET05341.1"/>
    </source>
</evidence>
<dbReference type="Pfam" id="PF10129">
    <property type="entry name" value="OpgC_C"/>
    <property type="match status" value="1"/>
</dbReference>
<reference evidence="2 3" key="1">
    <citation type="submission" date="2019-09" db="EMBL/GenBank/DDBJ databases">
        <title>FDA dAtabase for Regulatory Grade micrObial Sequences (FDA-ARGOS): Supporting development and validation of Infectious Disease Dx tests.</title>
        <authorList>
            <person name="Sciortino C."/>
            <person name="Tallon L."/>
            <person name="Sadzewicz L."/>
            <person name="Vavikolanu K."/>
            <person name="Mehta A."/>
            <person name="Aluvathingal J."/>
            <person name="Nadendla S."/>
            <person name="Nandy P."/>
            <person name="Geyer C."/>
            <person name="Yan Y."/>
            <person name="Sichtig H."/>
        </authorList>
    </citation>
    <scope>NUCLEOTIDE SEQUENCE [LARGE SCALE GENOMIC DNA]</scope>
    <source>
        <strain evidence="2 3">FDAARGOS_664</strain>
    </source>
</reference>
<protein>
    <submittedName>
        <fullName evidence="2">OpgC domain-containing protein</fullName>
    </submittedName>
</protein>
<feature type="transmembrane region" description="Helical" evidence="1">
    <location>
        <begin position="168"/>
        <end position="186"/>
    </location>
</feature>
<keyword evidence="1" id="KW-0472">Membrane</keyword>
<feature type="transmembrane region" description="Helical" evidence="1">
    <location>
        <begin position="346"/>
        <end position="364"/>
    </location>
</feature>
<organism evidence="2 3">
    <name type="scientific">Cupriavidus pauculus</name>
    <dbReference type="NCBI Taxonomy" id="82633"/>
    <lineage>
        <taxon>Bacteria</taxon>
        <taxon>Pseudomonadati</taxon>
        <taxon>Pseudomonadota</taxon>
        <taxon>Betaproteobacteria</taxon>
        <taxon>Burkholderiales</taxon>
        <taxon>Burkholderiaceae</taxon>
        <taxon>Cupriavidus</taxon>
    </lineage>
</organism>
<gene>
    <name evidence="2" type="ORF">FOB72_25315</name>
</gene>